<feature type="domain" description="Transcription regulator PadR N-terminal" evidence="1">
    <location>
        <begin position="14"/>
        <end position="86"/>
    </location>
</feature>
<dbReference type="PANTHER" id="PTHR33169">
    <property type="entry name" value="PADR-FAMILY TRANSCRIPTIONAL REGULATOR"/>
    <property type="match status" value="1"/>
</dbReference>
<proteinExistence type="predicted"/>
<dbReference type="Gene3D" id="1.10.10.10">
    <property type="entry name" value="Winged helix-like DNA-binding domain superfamily/Winged helix DNA-binding domain"/>
    <property type="match status" value="1"/>
</dbReference>
<dbReference type="InterPro" id="IPR052509">
    <property type="entry name" value="Metal_resp_DNA-bind_regulator"/>
</dbReference>
<evidence type="ECO:0000259" key="1">
    <source>
        <dbReference type="Pfam" id="PF03551"/>
    </source>
</evidence>
<gene>
    <name evidence="2" type="ORF">G5C51_34635</name>
</gene>
<dbReference type="PANTHER" id="PTHR33169:SF14">
    <property type="entry name" value="TRANSCRIPTIONAL REGULATOR RV3488"/>
    <property type="match status" value="1"/>
</dbReference>
<evidence type="ECO:0000313" key="2">
    <source>
        <dbReference type="EMBL" id="NGN69013.1"/>
    </source>
</evidence>
<dbReference type="InterPro" id="IPR005149">
    <property type="entry name" value="Tscrpt_reg_PadR_N"/>
</dbReference>
<dbReference type="InterPro" id="IPR017799">
    <property type="entry name" value="Tscrpt_reg_PadR_acidobac-type"/>
</dbReference>
<sequence length="113" mass="12530">MKASEVRGHLDGLLLSVLESGPLHGYAVITAVQERSNGVLELRKGTIYPALNRLERLGLLRSTWESSGERKRRCYELTDAGRRSLETERKVWREFTAAIGSVLEPAPRPGAAT</sequence>
<dbReference type="SUPFAM" id="SSF46785">
    <property type="entry name" value="Winged helix' DNA-binding domain"/>
    <property type="match status" value="1"/>
</dbReference>
<dbReference type="EMBL" id="JAAKZV010000250">
    <property type="protein sequence ID" value="NGN69013.1"/>
    <property type="molecule type" value="Genomic_DNA"/>
</dbReference>
<dbReference type="NCBIfam" id="TIGR03433">
    <property type="entry name" value="padR_acidobact"/>
    <property type="match status" value="1"/>
</dbReference>
<dbReference type="AlphaFoldDB" id="A0A6G4UA50"/>
<comment type="caution">
    <text evidence="2">The sequence shown here is derived from an EMBL/GenBank/DDBJ whole genome shotgun (WGS) entry which is preliminary data.</text>
</comment>
<keyword evidence="3" id="KW-1185">Reference proteome</keyword>
<accession>A0A6G4UA50</accession>
<reference evidence="2 3" key="1">
    <citation type="submission" date="2020-02" db="EMBL/GenBank/DDBJ databases">
        <title>Whole-genome analyses of novel actinobacteria.</title>
        <authorList>
            <person name="Sahin N."/>
        </authorList>
    </citation>
    <scope>NUCLEOTIDE SEQUENCE [LARGE SCALE GENOMIC DNA]</scope>
    <source>
        <strain evidence="2 3">A7024</strain>
    </source>
</reference>
<evidence type="ECO:0000313" key="3">
    <source>
        <dbReference type="Proteomes" id="UP000481583"/>
    </source>
</evidence>
<dbReference type="InterPro" id="IPR036390">
    <property type="entry name" value="WH_DNA-bd_sf"/>
</dbReference>
<dbReference type="RefSeq" id="WP_165243529.1">
    <property type="nucleotide sequence ID" value="NZ_JAAKZV010000250.1"/>
</dbReference>
<name>A0A6G4UA50_9ACTN</name>
<protein>
    <submittedName>
        <fullName evidence="2">PadR family transcriptional regulator</fullName>
    </submittedName>
</protein>
<dbReference type="InterPro" id="IPR036388">
    <property type="entry name" value="WH-like_DNA-bd_sf"/>
</dbReference>
<dbReference type="Proteomes" id="UP000481583">
    <property type="component" value="Unassembled WGS sequence"/>
</dbReference>
<organism evidence="2 3">
    <name type="scientific">Streptomyces coryli</name>
    <dbReference type="NCBI Taxonomy" id="1128680"/>
    <lineage>
        <taxon>Bacteria</taxon>
        <taxon>Bacillati</taxon>
        <taxon>Actinomycetota</taxon>
        <taxon>Actinomycetes</taxon>
        <taxon>Kitasatosporales</taxon>
        <taxon>Streptomycetaceae</taxon>
        <taxon>Streptomyces</taxon>
    </lineage>
</organism>
<dbReference type="Pfam" id="PF03551">
    <property type="entry name" value="PadR"/>
    <property type="match status" value="1"/>
</dbReference>